<dbReference type="Proteomes" id="UP001597024">
    <property type="component" value="Unassembled WGS sequence"/>
</dbReference>
<sequence>VRGPEGGAEMSWRPSVLPWAQVCSGAGLGHRGLAVEPMTCPPDAFNSGTDLIVLQPGETAETSWTLSPL</sequence>
<dbReference type="InterPro" id="IPR011013">
    <property type="entry name" value="Gal_mutarotase_sf_dom"/>
</dbReference>
<proteinExistence type="predicted"/>
<name>A0ABW3E5U7_9ACTN</name>
<organism evidence="1 2">
    <name type="scientific">Streptosporangium algeriense</name>
    <dbReference type="NCBI Taxonomy" id="1682748"/>
    <lineage>
        <taxon>Bacteria</taxon>
        <taxon>Bacillati</taxon>
        <taxon>Actinomycetota</taxon>
        <taxon>Actinomycetes</taxon>
        <taxon>Streptosporangiales</taxon>
        <taxon>Streptosporangiaceae</taxon>
        <taxon>Streptosporangium</taxon>
    </lineage>
</organism>
<dbReference type="InterPro" id="IPR014718">
    <property type="entry name" value="GH-type_carb-bd"/>
</dbReference>
<reference evidence="2" key="1">
    <citation type="journal article" date="2019" name="Int. J. Syst. Evol. Microbiol.">
        <title>The Global Catalogue of Microorganisms (GCM) 10K type strain sequencing project: providing services to taxonomists for standard genome sequencing and annotation.</title>
        <authorList>
            <consortium name="The Broad Institute Genomics Platform"/>
            <consortium name="The Broad Institute Genome Sequencing Center for Infectious Disease"/>
            <person name="Wu L."/>
            <person name="Ma J."/>
        </authorList>
    </citation>
    <scope>NUCLEOTIDE SEQUENCE [LARGE SCALE GENOMIC DNA]</scope>
    <source>
        <strain evidence="2">CCUG 62974</strain>
    </source>
</reference>
<feature type="non-terminal residue" evidence="1">
    <location>
        <position position="1"/>
    </location>
</feature>
<dbReference type="SUPFAM" id="SSF74650">
    <property type="entry name" value="Galactose mutarotase-like"/>
    <property type="match status" value="1"/>
</dbReference>
<dbReference type="Gene3D" id="2.70.98.10">
    <property type="match status" value="1"/>
</dbReference>
<dbReference type="EMBL" id="JBHTHX010002703">
    <property type="protein sequence ID" value="MFD0890819.1"/>
    <property type="molecule type" value="Genomic_DNA"/>
</dbReference>
<evidence type="ECO:0000313" key="2">
    <source>
        <dbReference type="Proteomes" id="UP001597024"/>
    </source>
</evidence>
<evidence type="ECO:0000313" key="1">
    <source>
        <dbReference type="EMBL" id="MFD0890819.1"/>
    </source>
</evidence>
<comment type="caution">
    <text evidence="1">The sequence shown here is derived from an EMBL/GenBank/DDBJ whole genome shotgun (WGS) entry which is preliminary data.</text>
</comment>
<protein>
    <submittedName>
        <fullName evidence="1">Aldose epimerase</fullName>
    </submittedName>
</protein>
<accession>A0ABW3E5U7</accession>
<gene>
    <name evidence="1" type="ORF">ACFQ08_40255</name>
</gene>
<keyword evidence="2" id="KW-1185">Reference proteome</keyword>